<gene>
    <name evidence="2" type="ORF">BN2614_LOCUS1</name>
</gene>
<name>A0A9X9LJD3_GULGU</name>
<keyword evidence="3" id="KW-1185">Reference proteome</keyword>
<dbReference type="EMBL" id="CYRY02005014">
    <property type="protein sequence ID" value="VCW69476.1"/>
    <property type="molecule type" value="Genomic_DNA"/>
</dbReference>
<proteinExistence type="predicted"/>
<protein>
    <submittedName>
        <fullName evidence="2">Uncharacterized protein</fullName>
    </submittedName>
</protein>
<evidence type="ECO:0000313" key="3">
    <source>
        <dbReference type="Proteomes" id="UP000269945"/>
    </source>
</evidence>
<feature type="region of interest" description="Disordered" evidence="1">
    <location>
        <begin position="1"/>
        <end position="41"/>
    </location>
</feature>
<evidence type="ECO:0000313" key="2">
    <source>
        <dbReference type="EMBL" id="VCW69476.1"/>
    </source>
</evidence>
<dbReference type="Proteomes" id="UP000269945">
    <property type="component" value="Unassembled WGS sequence"/>
</dbReference>
<dbReference type="AlphaFoldDB" id="A0A9X9LJD3"/>
<comment type="caution">
    <text evidence="2">The sequence shown here is derived from an EMBL/GenBank/DDBJ whole genome shotgun (WGS) entry which is preliminary data.</text>
</comment>
<accession>A0A9X9LJD3</accession>
<evidence type="ECO:0000256" key="1">
    <source>
        <dbReference type="SAM" id="MobiDB-lite"/>
    </source>
</evidence>
<sequence>MEGTYVSGSGLPREAEAGRSTCHMHSLGRAHRSRCRTPGERSNANFLEKTHIRSSSNLLCKSYVGTMGLALRCPLRIAPFSAQPDISASGVV</sequence>
<reference evidence="2 3" key="1">
    <citation type="submission" date="2018-10" db="EMBL/GenBank/DDBJ databases">
        <authorList>
            <person name="Ekblom R."/>
            <person name="Jareborg N."/>
        </authorList>
    </citation>
    <scope>NUCLEOTIDE SEQUENCE [LARGE SCALE GENOMIC DNA]</scope>
    <source>
        <tissue evidence="2">Muscle</tissue>
    </source>
</reference>
<organism evidence="2 3">
    <name type="scientific">Gulo gulo</name>
    <name type="common">Wolverine</name>
    <name type="synonym">Gluton</name>
    <dbReference type="NCBI Taxonomy" id="48420"/>
    <lineage>
        <taxon>Eukaryota</taxon>
        <taxon>Metazoa</taxon>
        <taxon>Chordata</taxon>
        <taxon>Craniata</taxon>
        <taxon>Vertebrata</taxon>
        <taxon>Euteleostomi</taxon>
        <taxon>Mammalia</taxon>
        <taxon>Eutheria</taxon>
        <taxon>Laurasiatheria</taxon>
        <taxon>Carnivora</taxon>
        <taxon>Caniformia</taxon>
        <taxon>Musteloidea</taxon>
        <taxon>Mustelidae</taxon>
        <taxon>Guloninae</taxon>
        <taxon>Gulo</taxon>
    </lineage>
</organism>
<feature type="compositionally biased region" description="Basic residues" evidence="1">
    <location>
        <begin position="26"/>
        <end position="35"/>
    </location>
</feature>